<reference evidence="14" key="1">
    <citation type="submission" date="2020-07" db="EMBL/GenBank/DDBJ databases">
        <title>The High-quality genome of the commercially important snow crab, Chionoecetes opilio.</title>
        <authorList>
            <person name="Jeong J.-H."/>
            <person name="Ryu S."/>
        </authorList>
    </citation>
    <scope>NUCLEOTIDE SEQUENCE</scope>
    <source>
        <strain evidence="14">MADBK_172401_WGS</strain>
        <tissue evidence="14">Digestive gland</tissue>
    </source>
</reference>
<feature type="domain" description="Origin recognition complex subunit 3 N-terminal" evidence="11">
    <location>
        <begin position="4"/>
        <end position="412"/>
    </location>
</feature>
<name>A0A8J4YCX8_CHIOP</name>
<dbReference type="GO" id="GO:0005664">
    <property type="term" value="C:nuclear origin of replication recognition complex"/>
    <property type="evidence" value="ECO:0007669"/>
    <property type="project" value="InterPro"/>
</dbReference>
<evidence type="ECO:0000259" key="11">
    <source>
        <dbReference type="Pfam" id="PF07034"/>
    </source>
</evidence>
<dbReference type="Proteomes" id="UP000770661">
    <property type="component" value="Unassembled WGS sequence"/>
</dbReference>
<dbReference type="PANTHER" id="PTHR12748">
    <property type="entry name" value="ORIGIN RECOGNITION COMPLEX SUBUNIT 3"/>
    <property type="match status" value="1"/>
</dbReference>
<dbReference type="GO" id="GO:0003688">
    <property type="term" value="F:DNA replication origin binding"/>
    <property type="evidence" value="ECO:0007669"/>
    <property type="project" value="TreeGrafter"/>
</dbReference>
<dbReference type="GO" id="GO:0005656">
    <property type="term" value="C:nuclear pre-replicative complex"/>
    <property type="evidence" value="ECO:0007669"/>
    <property type="project" value="TreeGrafter"/>
</dbReference>
<evidence type="ECO:0000256" key="9">
    <source>
        <dbReference type="ARBA" id="ARBA00045241"/>
    </source>
</evidence>
<evidence type="ECO:0000256" key="10">
    <source>
        <dbReference type="SAM" id="MobiDB-lite"/>
    </source>
</evidence>
<comment type="similarity">
    <text evidence="2">Belongs to the ORC3 family.</text>
</comment>
<evidence type="ECO:0000313" key="14">
    <source>
        <dbReference type="EMBL" id="KAG0725663.1"/>
    </source>
</evidence>
<gene>
    <name evidence="14" type="primary">ORC3</name>
    <name evidence="14" type="ORF">GWK47_038174</name>
</gene>
<evidence type="ECO:0000256" key="2">
    <source>
        <dbReference type="ARBA" id="ARBA00010977"/>
    </source>
</evidence>
<dbReference type="Pfam" id="PF18137">
    <property type="entry name" value="WHD_ORC"/>
    <property type="match status" value="1"/>
</dbReference>
<dbReference type="InterPro" id="IPR040855">
    <property type="entry name" value="ORC_WH_C"/>
</dbReference>
<proteinExistence type="inferred from homology"/>
<keyword evidence="5" id="KW-0235">DNA replication</keyword>
<dbReference type="InterPro" id="IPR045663">
    <property type="entry name" value="ORC3_ins"/>
</dbReference>
<protein>
    <recommendedName>
        <fullName evidence="3">Origin recognition complex subunit 3</fullName>
    </recommendedName>
</protein>
<evidence type="ECO:0000256" key="3">
    <source>
        <dbReference type="ARBA" id="ARBA00019085"/>
    </source>
</evidence>
<evidence type="ECO:0000313" key="15">
    <source>
        <dbReference type="Proteomes" id="UP000770661"/>
    </source>
</evidence>
<feature type="region of interest" description="Disordered" evidence="10">
    <location>
        <begin position="205"/>
        <end position="273"/>
    </location>
</feature>
<evidence type="ECO:0000256" key="4">
    <source>
        <dbReference type="ARBA" id="ARBA00022553"/>
    </source>
</evidence>
<evidence type="ECO:0000256" key="6">
    <source>
        <dbReference type="ARBA" id="ARBA00023125"/>
    </source>
</evidence>
<dbReference type="OrthoDB" id="10265211at2759"/>
<keyword evidence="6" id="KW-0238">DNA-binding</keyword>
<accession>A0A8J4YCX8</accession>
<comment type="subunit">
    <text evidence="8">Component of ORC, a complex composed of at least 6 subunits: ORC1, ORC2, ORC3, ORC4, ORC5 and ORC6. ORC is regulated in a cell-cycle dependent manner. It is sequentially assembled at the exit from anaphase of mitosis and disassembled as cells enter S phase.</text>
</comment>
<comment type="subcellular location">
    <subcellularLocation>
        <location evidence="1">Nucleus</location>
    </subcellularLocation>
</comment>
<evidence type="ECO:0000256" key="1">
    <source>
        <dbReference type="ARBA" id="ARBA00004123"/>
    </source>
</evidence>
<dbReference type="InterPro" id="IPR045667">
    <property type="entry name" value="ORC3_N"/>
</dbReference>
<dbReference type="Pfam" id="PF19675">
    <property type="entry name" value="ORC3_ins"/>
    <property type="match status" value="1"/>
</dbReference>
<dbReference type="Pfam" id="PF07034">
    <property type="entry name" value="ORC3_N"/>
    <property type="match status" value="1"/>
</dbReference>
<comment type="function">
    <text evidence="9">Component of the origin recognition complex (ORC) that binds origins of replication. DNA-binding is ATP-dependent. The specific DNA sequences that define origins of replication have not been identified yet. ORC is required to assemble the pre-replication complex necessary to initiate DNA replication. Binds histone H3 and H4 trimethylation marks H3K9me3, H3K27me3 and H4K20me3.</text>
</comment>
<dbReference type="EMBL" id="JACEEZ010005397">
    <property type="protein sequence ID" value="KAG0725663.1"/>
    <property type="molecule type" value="Genomic_DNA"/>
</dbReference>
<feature type="region of interest" description="Disordered" evidence="10">
    <location>
        <begin position="171"/>
        <end position="190"/>
    </location>
</feature>
<evidence type="ECO:0000256" key="5">
    <source>
        <dbReference type="ARBA" id="ARBA00022705"/>
    </source>
</evidence>
<evidence type="ECO:0000256" key="7">
    <source>
        <dbReference type="ARBA" id="ARBA00023242"/>
    </source>
</evidence>
<evidence type="ECO:0000259" key="13">
    <source>
        <dbReference type="Pfam" id="PF19675"/>
    </source>
</evidence>
<evidence type="ECO:0000259" key="12">
    <source>
        <dbReference type="Pfam" id="PF18137"/>
    </source>
</evidence>
<dbReference type="AlphaFoldDB" id="A0A8J4YCX8"/>
<keyword evidence="4" id="KW-0597">Phosphoprotein</keyword>
<sequence length="785" mass="87404">MAGTVSVSKGVFAFKRPKHRSQRHAPRLSTLDHWGHGYQEEREENFKQLTHLSYTSCWNIASQILQELQDNIHSKVFQSLVTYIDSAGRRLTADITTTRDQTFGLTHALGNVPTACLVTGVNMPDRDATFQSLVGLLRSTSRRTSPPCRVKSAPRAAMYRMISQLIGGGGWAGLQDEEEEEEVVTGPKVKRKQCTMAVLAAWYQRTHPSSPRKAKKEPPGYTRSPTKTPCSPSKGNRSPTKRTHPSSSRKADKDTQANEGSPSKRIKSNIIASLPERSDKPPIVIILEDLESFPPRVLNDLVLICSQYRATVPVVLVFGVATTPDRVHHSLSHHASACLAMEVFRAQPSTHYLTSVIDKVLMSNELPFHLGGRPFKLLLDIFLYNDLSVENFTKGLKVCMMEHFMCHASSFLCCSPKHRQDMLGNVTGPQLDTVRKLPSFRAYVEAAPPQEQVPLLIDEDYTKKTILSLLAELDVWYARFCALVKVANALTSRLPGAPMGRQVREVLAVCLSRSLVDTEEYQEAVKGLRSMAREELVTVMQCVQDVLEEQLGGDEILCELLTEVILLSGRLSGLGQTTEAEDEKEAGGGGAAVTLKPSDRFHLREKLLDSAKNKGKKSNKYECLRSEVVQFFSDAFASHLQPPTTQTLHEVLFFHSSRAAKKMLVGLPRPALTTALANPHHYLQCDCCRLDEPSALVTTLPDISVAYKLHLECGRHINLFDWLQAFVAVVSQEDDEEGPVTSSRNVDQKLQARFVLAVSELQFLGFIKPTKRKTDHMVRLTWGGC</sequence>
<keyword evidence="7" id="KW-0539">Nucleus</keyword>
<keyword evidence="15" id="KW-1185">Reference proteome</keyword>
<dbReference type="GO" id="GO:0006270">
    <property type="term" value="P:DNA replication initiation"/>
    <property type="evidence" value="ECO:0007669"/>
    <property type="project" value="TreeGrafter"/>
</dbReference>
<evidence type="ECO:0000256" key="8">
    <source>
        <dbReference type="ARBA" id="ARBA00026084"/>
    </source>
</evidence>
<comment type="caution">
    <text evidence="14">The sequence shown here is derived from an EMBL/GenBank/DDBJ whole genome shotgun (WGS) entry which is preliminary data.</text>
</comment>
<feature type="compositionally biased region" description="Polar residues" evidence="10">
    <location>
        <begin position="223"/>
        <end position="238"/>
    </location>
</feature>
<dbReference type="GO" id="GO:0031261">
    <property type="term" value="C:DNA replication preinitiation complex"/>
    <property type="evidence" value="ECO:0007669"/>
    <property type="project" value="TreeGrafter"/>
</dbReference>
<feature type="domain" description="Origin recognition complex subunit 3 insertion" evidence="13">
    <location>
        <begin position="427"/>
        <end position="656"/>
    </location>
</feature>
<organism evidence="14 15">
    <name type="scientific">Chionoecetes opilio</name>
    <name type="common">Atlantic snow crab</name>
    <name type="synonym">Cancer opilio</name>
    <dbReference type="NCBI Taxonomy" id="41210"/>
    <lineage>
        <taxon>Eukaryota</taxon>
        <taxon>Metazoa</taxon>
        <taxon>Ecdysozoa</taxon>
        <taxon>Arthropoda</taxon>
        <taxon>Crustacea</taxon>
        <taxon>Multicrustacea</taxon>
        <taxon>Malacostraca</taxon>
        <taxon>Eumalacostraca</taxon>
        <taxon>Eucarida</taxon>
        <taxon>Decapoda</taxon>
        <taxon>Pleocyemata</taxon>
        <taxon>Brachyura</taxon>
        <taxon>Eubrachyura</taxon>
        <taxon>Majoidea</taxon>
        <taxon>Majidae</taxon>
        <taxon>Chionoecetes</taxon>
    </lineage>
</organism>
<dbReference type="CDD" id="cd20704">
    <property type="entry name" value="Orc3"/>
    <property type="match status" value="2"/>
</dbReference>
<dbReference type="InterPro" id="IPR020795">
    <property type="entry name" value="ORC3"/>
</dbReference>
<dbReference type="PANTHER" id="PTHR12748:SF0">
    <property type="entry name" value="ORIGIN RECOGNITION COMPLEX SUBUNIT 3"/>
    <property type="match status" value="1"/>
</dbReference>
<feature type="domain" description="Origin recognition complex subunit 3 winged helix C-terminal" evidence="12">
    <location>
        <begin position="669"/>
        <end position="782"/>
    </location>
</feature>